<accession>A0ABU2LA61</accession>
<gene>
    <name evidence="1" type="ORF">RM780_16040</name>
</gene>
<dbReference type="Proteomes" id="UP001183388">
    <property type="component" value="Unassembled WGS sequence"/>
</dbReference>
<dbReference type="RefSeq" id="WP_311631410.1">
    <property type="nucleotide sequence ID" value="NZ_JAVREN010000022.1"/>
</dbReference>
<organism evidence="1 2">
    <name type="scientific">Streptomyces boetiae</name>
    <dbReference type="NCBI Taxonomy" id="3075541"/>
    <lineage>
        <taxon>Bacteria</taxon>
        <taxon>Bacillati</taxon>
        <taxon>Actinomycetota</taxon>
        <taxon>Actinomycetes</taxon>
        <taxon>Kitasatosporales</taxon>
        <taxon>Streptomycetaceae</taxon>
        <taxon>Streptomyces</taxon>
    </lineage>
</organism>
<evidence type="ECO:0008006" key="3">
    <source>
        <dbReference type="Google" id="ProtNLM"/>
    </source>
</evidence>
<name>A0ABU2LA61_9ACTN</name>
<evidence type="ECO:0000313" key="2">
    <source>
        <dbReference type="Proteomes" id="UP001183388"/>
    </source>
</evidence>
<dbReference type="EMBL" id="JAVREN010000022">
    <property type="protein sequence ID" value="MDT0308461.1"/>
    <property type="molecule type" value="Genomic_DNA"/>
</dbReference>
<sequence length="287" mass="31237">MPLSPSAAASVDLRVESVEEVLGRVERGLGTVLDRASLVRKRRSLGARSGRGTWVRVERRGVERIGGQGWNGVECAAVLEGIAKPEWYAGLAWREDDGAAMWRADETELVAAPPVRPGGRLTEDPGLGEAWWGTLNRSLDALAGARTNRVATPDTVPVTRESVAGAIRTAFPEAGIDLVLEEWTPAHADLNWANLTAPECWLLDWEDWGMAPRGLDAAKLWGSSLAVPGLAQRVLRERRADLESRSGKLMALFFCAKVLPYADPRDPLAGPARREADRLLAELQAPR</sequence>
<reference evidence="2" key="1">
    <citation type="submission" date="2023-07" db="EMBL/GenBank/DDBJ databases">
        <title>30 novel species of actinomycetes from the DSMZ collection.</title>
        <authorList>
            <person name="Nouioui I."/>
        </authorList>
    </citation>
    <scope>NUCLEOTIDE SEQUENCE [LARGE SCALE GENOMIC DNA]</scope>
    <source>
        <strain evidence="2">DSM 44917</strain>
    </source>
</reference>
<protein>
    <recommendedName>
        <fullName evidence="3">Aminoglycoside phosphotransferase</fullName>
    </recommendedName>
</protein>
<comment type="caution">
    <text evidence="1">The sequence shown here is derived from an EMBL/GenBank/DDBJ whole genome shotgun (WGS) entry which is preliminary data.</text>
</comment>
<proteinExistence type="predicted"/>
<keyword evidence="2" id="KW-1185">Reference proteome</keyword>
<evidence type="ECO:0000313" key="1">
    <source>
        <dbReference type="EMBL" id="MDT0308461.1"/>
    </source>
</evidence>